<dbReference type="EMBL" id="CP001966">
    <property type="protein sequence ID" value="ADG76906.1"/>
    <property type="molecule type" value="Genomic_DNA"/>
</dbReference>
<proteinExistence type="predicted"/>
<keyword evidence="1" id="KW-0472">Membrane</keyword>
<sequence length="37" mass="3866">MWPTNIAQVIVLALAGIVVTAAGSSLLVPQHIRGVLR</sequence>
<reference evidence="3" key="1">
    <citation type="submission" date="2010-03" db="EMBL/GenBank/DDBJ databases">
        <title>The complete chromosome of Tsukamurella paurometabola DSM 20162.</title>
        <authorList>
            <consortium name="US DOE Joint Genome Institute (JGI-PGF)"/>
            <person name="Lucas S."/>
            <person name="Copeland A."/>
            <person name="Lapidus A."/>
            <person name="Glavina del Rio T."/>
            <person name="Dalin E."/>
            <person name="Tice H."/>
            <person name="Bruce D."/>
            <person name="Goodwin L."/>
            <person name="Pitluck S."/>
            <person name="Kyrpides N."/>
            <person name="Mavromatis K."/>
            <person name="Ivanova N."/>
            <person name="Mikhailova N."/>
            <person name="Munk A.C."/>
            <person name="Brettin T."/>
            <person name="Detter J.C."/>
            <person name="Tapia R."/>
            <person name="Han C."/>
            <person name="Larimer F."/>
            <person name="Land M."/>
            <person name="Hauser L."/>
            <person name="Markowitz V."/>
            <person name="Cheng J.-F."/>
            <person name="Hugenholtz P."/>
            <person name="Woyke T."/>
            <person name="Wu D."/>
            <person name="Jando M."/>
            <person name="Brambilla E."/>
            <person name="Klenk H.-P."/>
            <person name="Eisen J.A."/>
        </authorList>
    </citation>
    <scope>NUCLEOTIDE SEQUENCE [LARGE SCALE GENOMIC DNA]</scope>
    <source>
        <strain evidence="3">ATCC 8368 / DSM 20162 / CCUG 35730 / CIP 100753 / JCM 10117 / KCTC 9821 / NBRC 16120 / NCIMB 702349 / NCTC 13040</strain>
    </source>
</reference>
<gene>
    <name evidence="2" type="ordered locus">Tpau_0256</name>
</gene>
<name>D5UQS3_TSUPD</name>
<dbReference type="KEGG" id="tpr:Tpau_0256"/>
<dbReference type="AlphaFoldDB" id="D5UQS3"/>
<dbReference type="Proteomes" id="UP000001213">
    <property type="component" value="Chromosome"/>
</dbReference>
<keyword evidence="1" id="KW-0812">Transmembrane</keyword>
<accession>D5UQS3</accession>
<evidence type="ECO:0000313" key="3">
    <source>
        <dbReference type="Proteomes" id="UP000001213"/>
    </source>
</evidence>
<reference evidence="2 3" key="2">
    <citation type="journal article" date="2011" name="Stand. Genomic Sci.">
        <title>Complete genome sequence of Tsukamurella paurometabola type strain (no. 33).</title>
        <authorList>
            <person name="Munk A.C."/>
            <person name="Lapidus A."/>
            <person name="Lucas S."/>
            <person name="Nolan M."/>
            <person name="Tice H."/>
            <person name="Cheng J.F."/>
            <person name="Del Rio T.G."/>
            <person name="Goodwin L."/>
            <person name="Pitluck S."/>
            <person name="Liolios K."/>
            <person name="Huntemann M."/>
            <person name="Ivanova N."/>
            <person name="Mavromatis K."/>
            <person name="Mikhailova N."/>
            <person name="Pati A."/>
            <person name="Chen A."/>
            <person name="Palaniappan K."/>
            <person name="Tapia R."/>
            <person name="Han C."/>
            <person name="Land M."/>
            <person name="Hauser L."/>
            <person name="Chang Y.J."/>
            <person name="Jeffries C.D."/>
            <person name="Brettin T."/>
            <person name="Yasawong M."/>
            <person name="Brambilla E.M."/>
            <person name="Rohde M."/>
            <person name="Sikorski J."/>
            <person name="Goker M."/>
            <person name="Detter J.C."/>
            <person name="Woyke T."/>
            <person name="Bristow J."/>
            <person name="Eisen J.A."/>
            <person name="Markowitz V."/>
            <person name="Hugenholtz P."/>
            <person name="Kyrpides N.C."/>
            <person name="Klenk H.P."/>
        </authorList>
    </citation>
    <scope>NUCLEOTIDE SEQUENCE [LARGE SCALE GENOMIC DNA]</scope>
    <source>
        <strain evidence="3">ATCC 8368 / DSM 20162 / CCUG 35730 / CIP 100753 / JCM 10117 / KCTC 9821 / NBRC 16120 / NCIMB 702349 / NCTC 13040</strain>
    </source>
</reference>
<dbReference type="HOGENOM" id="CLU_3349950_0_0_11"/>
<evidence type="ECO:0000313" key="2">
    <source>
        <dbReference type="EMBL" id="ADG76906.1"/>
    </source>
</evidence>
<keyword evidence="3" id="KW-1185">Reference proteome</keyword>
<organism evidence="2 3">
    <name type="scientific">Tsukamurella paurometabola (strain ATCC 8368 / DSM 20162 / CCUG 35730 / CIP 100753 / JCM 10117 / KCTC 9821 / NBRC 16120 / NCIMB 702349 / NCTC 13040)</name>
    <name type="common">Corynebacterium paurometabolum</name>
    <dbReference type="NCBI Taxonomy" id="521096"/>
    <lineage>
        <taxon>Bacteria</taxon>
        <taxon>Bacillati</taxon>
        <taxon>Actinomycetota</taxon>
        <taxon>Actinomycetes</taxon>
        <taxon>Mycobacteriales</taxon>
        <taxon>Tsukamurellaceae</taxon>
        <taxon>Tsukamurella</taxon>
    </lineage>
</organism>
<protein>
    <submittedName>
        <fullName evidence="2">Uncharacterized protein</fullName>
    </submittedName>
</protein>
<feature type="transmembrane region" description="Helical" evidence="1">
    <location>
        <begin position="6"/>
        <end position="28"/>
    </location>
</feature>
<dbReference type="STRING" id="521096.Tpau_0256"/>
<keyword evidence="1" id="KW-1133">Transmembrane helix</keyword>
<evidence type="ECO:0000256" key="1">
    <source>
        <dbReference type="SAM" id="Phobius"/>
    </source>
</evidence>